<feature type="signal peptide" evidence="1">
    <location>
        <begin position="1"/>
        <end position="20"/>
    </location>
</feature>
<accession>A0A1Q9BVC1</accession>
<organism evidence="2 3">
    <name type="scientific">Symbiodinium microadriaticum</name>
    <name type="common">Dinoflagellate</name>
    <name type="synonym">Zooxanthella microadriatica</name>
    <dbReference type="NCBI Taxonomy" id="2951"/>
    <lineage>
        <taxon>Eukaryota</taxon>
        <taxon>Sar</taxon>
        <taxon>Alveolata</taxon>
        <taxon>Dinophyceae</taxon>
        <taxon>Suessiales</taxon>
        <taxon>Symbiodiniaceae</taxon>
        <taxon>Symbiodinium</taxon>
    </lineage>
</organism>
<keyword evidence="3" id="KW-1185">Reference proteome</keyword>
<evidence type="ECO:0000313" key="2">
    <source>
        <dbReference type="EMBL" id="OLP74540.1"/>
    </source>
</evidence>
<sequence>GRRSLFPSMLAVTLAQPAVAAPRNELPACPDGVSSVVEEVPKPCPLLIFPAFNRRSPCASAGLLAL</sequence>
<protein>
    <submittedName>
        <fullName evidence="2">Uncharacterized protein</fullName>
    </submittedName>
</protein>
<name>A0A1Q9BVC1_SYMMI</name>
<feature type="non-terminal residue" evidence="2">
    <location>
        <position position="1"/>
    </location>
</feature>
<evidence type="ECO:0000256" key="1">
    <source>
        <dbReference type="SAM" id="SignalP"/>
    </source>
</evidence>
<gene>
    <name evidence="2" type="ORF">AK812_SmicGene45882</name>
</gene>
<evidence type="ECO:0000313" key="3">
    <source>
        <dbReference type="Proteomes" id="UP000186817"/>
    </source>
</evidence>
<dbReference type="EMBL" id="LSRX01003559">
    <property type="protein sequence ID" value="OLP74540.1"/>
    <property type="molecule type" value="Genomic_DNA"/>
</dbReference>
<keyword evidence="1" id="KW-0732">Signal</keyword>
<reference evidence="2 3" key="1">
    <citation type="submission" date="2016-02" db="EMBL/GenBank/DDBJ databases">
        <title>Genome analysis of coral dinoflagellate symbionts highlights evolutionary adaptations to a symbiotic lifestyle.</title>
        <authorList>
            <person name="Aranda M."/>
            <person name="Li Y."/>
            <person name="Liew Y.J."/>
            <person name="Baumgarten S."/>
            <person name="Simakov O."/>
            <person name="Wilson M."/>
            <person name="Piel J."/>
            <person name="Ashoor H."/>
            <person name="Bougouffa S."/>
            <person name="Bajic V.B."/>
            <person name="Ryu T."/>
            <person name="Ravasi T."/>
            <person name="Bayer T."/>
            <person name="Micklem G."/>
            <person name="Kim H."/>
            <person name="Bhak J."/>
            <person name="Lajeunesse T.C."/>
            <person name="Voolstra C.R."/>
        </authorList>
    </citation>
    <scope>NUCLEOTIDE SEQUENCE [LARGE SCALE GENOMIC DNA]</scope>
    <source>
        <strain evidence="2 3">CCMP2467</strain>
    </source>
</reference>
<feature type="chain" id="PRO_5010268840" evidence="1">
    <location>
        <begin position="21"/>
        <end position="66"/>
    </location>
</feature>
<dbReference type="Proteomes" id="UP000186817">
    <property type="component" value="Unassembled WGS sequence"/>
</dbReference>
<proteinExistence type="predicted"/>
<comment type="caution">
    <text evidence="2">The sequence shown here is derived from an EMBL/GenBank/DDBJ whole genome shotgun (WGS) entry which is preliminary data.</text>
</comment>
<dbReference type="AlphaFoldDB" id="A0A1Q9BVC1"/>